<dbReference type="InterPro" id="IPR047201">
    <property type="entry name" value="ERI-1_3'hExo-like"/>
</dbReference>
<dbReference type="OrthoDB" id="4563729at2"/>
<dbReference type="SUPFAM" id="SSF53098">
    <property type="entry name" value="Ribonuclease H-like"/>
    <property type="match status" value="1"/>
</dbReference>
<dbReference type="Gene3D" id="3.30.420.10">
    <property type="entry name" value="Ribonuclease H-like superfamily/Ribonuclease H"/>
    <property type="match status" value="1"/>
</dbReference>
<evidence type="ECO:0000313" key="5">
    <source>
        <dbReference type="EMBL" id="PRQ01280.1"/>
    </source>
</evidence>
<keyword evidence="2" id="KW-0378">Hydrolase</keyword>
<organism evidence="5 6">
    <name type="scientific">Enhygromyxa salina</name>
    <dbReference type="NCBI Taxonomy" id="215803"/>
    <lineage>
        <taxon>Bacteria</taxon>
        <taxon>Pseudomonadati</taxon>
        <taxon>Myxococcota</taxon>
        <taxon>Polyangia</taxon>
        <taxon>Nannocystales</taxon>
        <taxon>Nannocystaceae</taxon>
        <taxon>Enhygromyxa</taxon>
    </lineage>
</organism>
<dbReference type="GO" id="GO:0003676">
    <property type="term" value="F:nucleic acid binding"/>
    <property type="evidence" value="ECO:0007669"/>
    <property type="project" value="InterPro"/>
</dbReference>
<dbReference type="InterPro" id="IPR012337">
    <property type="entry name" value="RNaseH-like_sf"/>
</dbReference>
<name>A0A2S9Y842_9BACT</name>
<dbReference type="GO" id="GO:0006259">
    <property type="term" value="P:DNA metabolic process"/>
    <property type="evidence" value="ECO:0007669"/>
    <property type="project" value="UniProtKB-ARBA"/>
</dbReference>
<feature type="domain" description="Exonuclease" evidence="4">
    <location>
        <begin position="9"/>
        <end position="187"/>
    </location>
</feature>
<dbReference type="InterPro" id="IPR013520">
    <property type="entry name" value="Ribonucl_H"/>
</dbReference>
<dbReference type="InterPro" id="IPR051274">
    <property type="entry name" value="3-5_Exoribonuclease"/>
</dbReference>
<protein>
    <submittedName>
        <fullName evidence="5">Sporulation inhibitor KapD</fullName>
    </submittedName>
</protein>
<reference evidence="5 6" key="1">
    <citation type="submission" date="2018-03" db="EMBL/GenBank/DDBJ databases">
        <title>Draft Genome Sequences of the Obligatory Marine Myxobacteria Enhygromyxa salina SWB007.</title>
        <authorList>
            <person name="Poehlein A."/>
            <person name="Moghaddam J.A."/>
            <person name="Harms H."/>
            <person name="Alanjari M."/>
            <person name="Koenig G.M."/>
            <person name="Daniel R."/>
            <person name="Schaeberle T.F."/>
        </authorList>
    </citation>
    <scope>NUCLEOTIDE SEQUENCE [LARGE SCALE GENOMIC DNA]</scope>
    <source>
        <strain evidence="5 6">SWB007</strain>
    </source>
</reference>
<evidence type="ECO:0000259" key="4">
    <source>
        <dbReference type="SMART" id="SM00479"/>
    </source>
</evidence>
<gene>
    <name evidence="5" type="ORF">ENSA7_58850</name>
</gene>
<dbReference type="Pfam" id="PF00929">
    <property type="entry name" value="RNase_T"/>
    <property type="match status" value="1"/>
</dbReference>
<evidence type="ECO:0000256" key="1">
    <source>
        <dbReference type="ARBA" id="ARBA00022722"/>
    </source>
</evidence>
<dbReference type="AlphaFoldDB" id="A0A2S9Y842"/>
<keyword evidence="3" id="KW-0269">Exonuclease</keyword>
<dbReference type="Proteomes" id="UP000238823">
    <property type="component" value="Unassembled WGS sequence"/>
</dbReference>
<dbReference type="GO" id="GO:0000175">
    <property type="term" value="F:3'-5'-RNA exonuclease activity"/>
    <property type="evidence" value="ECO:0007669"/>
    <property type="project" value="InterPro"/>
</dbReference>
<comment type="caution">
    <text evidence="5">The sequence shown here is derived from an EMBL/GenBank/DDBJ whole genome shotgun (WGS) entry which is preliminary data.</text>
</comment>
<evidence type="ECO:0000256" key="2">
    <source>
        <dbReference type="ARBA" id="ARBA00022801"/>
    </source>
</evidence>
<proteinExistence type="predicted"/>
<sequence>MNDETQARHYLVIDLEATCDNRDAVPRREMEIIEIGAVLLDTASFEPIAEFQRFVRPVRHPVLTPFCRQLTSITQAEVDDAQGFVAVLDELREFMGDDQPLFCSWGNYDRGQFGLDADFHQVELPFNDEHLNIKQAFSDTLGTRKRFGMAKALDKLGLPLVGTHHRGIDDARNIARILPFAIGAWSVEEVRRAAQFGA</sequence>
<evidence type="ECO:0000256" key="3">
    <source>
        <dbReference type="ARBA" id="ARBA00022839"/>
    </source>
</evidence>
<dbReference type="EMBL" id="PVNL01000117">
    <property type="protein sequence ID" value="PRQ01280.1"/>
    <property type="molecule type" value="Genomic_DNA"/>
</dbReference>
<dbReference type="PANTHER" id="PTHR23044">
    <property type="entry name" value="3'-5' EXONUCLEASE ERI1-RELATED"/>
    <property type="match status" value="1"/>
</dbReference>
<dbReference type="CDD" id="cd06133">
    <property type="entry name" value="ERI-1_3'hExo_like"/>
    <property type="match status" value="1"/>
</dbReference>
<dbReference type="PANTHER" id="PTHR23044:SF61">
    <property type="entry name" value="3'-5' EXORIBONUCLEASE 1-RELATED"/>
    <property type="match status" value="1"/>
</dbReference>
<dbReference type="RefSeq" id="WP_106092734.1">
    <property type="nucleotide sequence ID" value="NZ_PVNL01000117.1"/>
</dbReference>
<evidence type="ECO:0000313" key="6">
    <source>
        <dbReference type="Proteomes" id="UP000238823"/>
    </source>
</evidence>
<keyword evidence="1" id="KW-0540">Nuclease</keyword>
<dbReference type="InterPro" id="IPR036397">
    <property type="entry name" value="RNaseH_sf"/>
</dbReference>
<dbReference type="SMART" id="SM00479">
    <property type="entry name" value="EXOIII"/>
    <property type="match status" value="1"/>
</dbReference>
<accession>A0A2S9Y842</accession>